<organism evidence="11 12">
    <name type="scientific">Ruegeria sediminis</name>
    <dbReference type="NCBI Taxonomy" id="2583820"/>
    <lineage>
        <taxon>Bacteria</taxon>
        <taxon>Pseudomonadati</taxon>
        <taxon>Pseudomonadota</taxon>
        <taxon>Alphaproteobacteria</taxon>
        <taxon>Rhodobacterales</taxon>
        <taxon>Roseobacteraceae</taxon>
        <taxon>Ruegeria</taxon>
    </lineage>
</organism>
<evidence type="ECO:0000256" key="4">
    <source>
        <dbReference type="ARBA" id="ARBA00022741"/>
    </source>
</evidence>
<evidence type="ECO:0000256" key="3">
    <source>
        <dbReference type="ARBA" id="ARBA00022692"/>
    </source>
</evidence>
<feature type="transmembrane region" description="Helical" evidence="9">
    <location>
        <begin position="107"/>
        <end position="126"/>
    </location>
</feature>
<dbReference type="InterPro" id="IPR044492">
    <property type="entry name" value="P_typ_ATPase_HD_dom"/>
</dbReference>
<comment type="caution">
    <text evidence="11">The sequence shown here is derived from an EMBL/GenBank/DDBJ whole genome shotgun (WGS) entry which is preliminary data.</text>
</comment>
<evidence type="ECO:0000256" key="9">
    <source>
        <dbReference type="SAM" id="Phobius"/>
    </source>
</evidence>
<evidence type="ECO:0000256" key="7">
    <source>
        <dbReference type="ARBA" id="ARBA00022989"/>
    </source>
</evidence>
<dbReference type="Pfam" id="PF00690">
    <property type="entry name" value="Cation_ATPase_N"/>
    <property type="match status" value="1"/>
</dbReference>
<comment type="subcellular location">
    <subcellularLocation>
        <location evidence="1">Membrane</location>
        <topology evidence="1">Multi-pass membrane protein</topology>
    </subcellularLocation>
</comment>
<dbReference type="Gene3D" id="1.20.1110.10">
    <property type="entry name" value="Calcium-transporting ATPase, transmembrane domain"/>
    <property type="match status" value="1"/>
</dbReference>
<comment type="similarity">
    <text evidence="2">Belongs to the cation transport ATPase (P-type) (TC 3.A.3) family. Type IIA subfamily.</text>
</comment>
<dbReference type="PANTHER" id="PTHR43294">
    <property type="entry name" value="SODIUM/POTASSIUM-TRANSPORTING ATPASE SUBUNIT ALPHA"/>
    <property type="match status" value="1"/>
</dbReference>
<keyword evidence="6" id="KW-1278">Translocase</keyword>
<gene>
    <name evidence="11" type="ORF">FGK63_19840</name>
</gene>
<feature type="domain" description="Cation-transporting P-type ATPase N-terminal" evidence="10">
    <location>
        <begin position="29"/>
        <end position="103"/>
    </location>
</feature>
<feature type="transmembrane region" description="Helical" evidence="9">
    <location>
        <begin position="697"/>
        <end position="718"/>
    </location>
</feature>
<dbReference type="PROSITE" id="PS00154">
    <property type="entry name" value="ATPASE_E1_E2"/>
    <property type="match status" value="1"/>
</dbReference>
<dbReference type="SFLD" id="SFLDS00003">
    <property type="entry name" value="Haloacid_Dehalogenase"/>
    <property type="match status" value="1"/>
</dbReference>
<dbReference type="Proteomes" id="UP001193035">
    <property type="component" value="Unassembled WGS sequence"/>
</dbReference>
<dbReference type="InterPro" id="IPR050510">
    <property type="entry name" value="Cation_transp_ATPase_P-type"/>
</dbReference>
<dbReference type="SUPFAM" id="SSF81665">
    <property type="entry name" value="Calcium ATPase, transmembrane domain M"/>
    <property type="match status" value="1"/>
</dbReference>
<evidence type="ECO:0000313" key="12">
    <source>
        <dbReference type="Proteomes" id="UP001193035"/>
    </source>
</evidence>
<dbReference type="SUPFAM" id="SSF81653">
    <property type="entry name" value="Calcium ATPase, transduction domain A"/>
    <property type="match status" value="1"/>
</dbReference>
<dbReference type="InterPro" id="IPR018303">
    <property type="entry name" value="ATPase_P-typ_P_site"/>
</dbReference>
<dbReference type="SMART" id="SM00831">
    <property type="entry name" value="Cation_ATPase_N"/>
    <property type="match status" value="1"/>
</dbReference>
<dbReference type="Pfam" id="PF00689">
    <property type="entry name" value="Cation_ATPase_C"/>
    <property type="match status" value="1"/>
</dbReference>
<keyword evidence="3 9" id="KW-0812">Transmembrane</keyword>
<keyword evidence="8 9" id="KW-0472">Membrane</keyword>
<dbReference type="InterPro" id="IPR023214">
    <property type="entry name" value="HAD_sf"/>
</dbReference>
<dbReference type="NCBIfam" id="TIGR01494">
    <property type="entry name" value="ATPase_P-type"/>
    <property type="match status" value="2"/>
</dbReference>
<dbReference type="SFLD" id="SFLDF00027">
    <property type="entry name" value="p-type_atpase"/>
    <property type="match status" value="1"/>
</dbReference>
<feature type="transmembrane region" description="Helical" evidence="9">
    <location>
        <begin position="300"/>
        <end position="321"/>
    </location>
</feature>
<proteinExistence type="inferred from homology"/>
<dbReference type="SUPFAM" id="SSF56784">
    <property type="entry name" value="HAD-like"/>
    <property type="match status" value="1"/>
</dbReference>
<keyword evidence="7 9" id="KW-1133">Transmembrane helix</keyword>
<dbReference type="InterPro" id="IPR036412">
    <property type="entry name" value="HAD-like_sf"/>
</dbReference>
<feature type="transmembrane region" description="Helical" evidence="9">
    <location>
        <begin position="875"/>
        <end position="893"/>
    </location>
</feature>
<keyword evidence="4" id="KW-0547">Nucleotide-binding</keyword>
<name>A0ABY2WS55_9RHOB</name>
<keyword evidence="12" id="KW-1185">Reference proteome</keyword>
<feature type="transmembrane region" description="Helical" evidence="9">
    <location>
        <begin position="836"/>
        <end position="855"/>
    </location>
</feature>
<sequence>MHVVRRNSDQLRRFRMKNGGTTDGDHANTAYVRSKEWVLDALRVDPEQGLSENEAAVRRAEYGTNEIGTWRRTSYWRILVNQFRGAVVWLLFAAAALSFWLGDVAEGVAIVVVLVINTLIGFFTEARAATSMDALRKLTRTTARVRRAGREIRVDADDLVPGDIVLLEAGDVVPADLRLLSSVDLHTDESTLTGESVPVAKSTEAIGRTVPLADRRNMVFRGTSVTRGNAVAITAATGSRTQLGEITEMVAGAEAESSPLEERLAQLGWHLALAALAVSIAIAAAGVFTGRPLFEMLETAIALAVAAVPEGLPIVATLSLARGMWRMAARNVLINRLSAVETLGSTNILLTDKTGTLTENRMSVELLLFSDGEIRTEEVSEKKKPPQVEAAIRTMVLCNDAVLGPSHDDSEGDPMEVALLRAANDMGLDPVAVGRTCPRQRSIAFDPDIKMMATVNADEAGTRVHVKGAPEAVLAASTRVLGANGEIKLTSDLRRDIEARIEAAGATGLRMLGLAQRDDADDEQVYSELTLIGFVGLQDPARPEVPAAIADCLRAGVRVIMVTGDHKETARKIASEVGLVKGHDVHVSDGVELAQARELPEAAQELLGIDVFARVPPREKLTLVALHQQNNSIVAMTGDGVNDAPALQKADIGIAMGKRGTQVAAEASDIILRDDAFGSIVEAMRQGRIVYSNIRMFVRYLFTCNLSEIALIAVAMLAGVPMPLTPLQILFLNLITDIFPAIALGMGEGARDVMRVAPRRPDEPLVTRRRWKGIVAEGALIGLCAFGAFLIELVRSGVETATGVAFLTICIAQLLFVFVMYPRGEALFSSEITRNGYVWFAVFFSTGLMLAGTYLPPLSDVLGIQPPDLEGWATILVAGSAPAAVILVTRRLFLR</sequence>
<dbReference type="Gene3D" id="3.40.50.1000">
    <property type="entry name" value="HAD superfamily/HAD-like"/>
    <property type="match status" value="1"/>
</dbReference>
<evidence type="ECO:0000313" key="11">
    <source>
        <dbReference type="EMBL" id="TMV03262.1"/>
    </source>
</evidence>
<dbReference type="Gene3D" id="2.70.150.10">
    <property type="entry name" value="Calcium-transporting ATPase, cytoplasmic transduction domain A"/>
    <property type="match status" value="1"/>
</dbReference>
<dbReference type="InterPro" id="IPR059000">
    <property type="entry name" value="ATPase_P-type_domA"/>
</dbReference>
<dbReference type="Pfam" id="PF13246">
    <property type="entry name" value="Cation_ATPase"/>
    <property type="match status" value="1"/>
</dbReference>
<dbReference type="InterPro" id="IPR004014">
    <property type="entry name" value="ATPase_P-typ_cation-transptr_N"/>
</dbReference>
<dbReference type="InterPro" id="IPR023299">
    <property type="entry name" value="ATPase_P-typ_cyto_dom_N"/>
</dbReference>
<reference evidence="11 12" key="1">
    <citation type="submission" date="2019-05" db="EMBL/GenBank/DDBJ databases">
        <title>Ruegeria sp. nov., isolated from tidal flat.</title>
        <authorList>
            <person name="Kim W."/>
        </authorList>
    </citation>
    <scope>NUCLEOTIDE SEQUENCE [LARGE SCALE GENOMIC DNA]</scope>
    <source>
        <strain evidence="11 12">CAU 1488</strain>
    </source>
</reference>
<dbReference type="SFLD" id="SFLDG00002">
    <property type="entry name" value="C1.7:_P-type_atpase_like"/>
    <property type="match status" value="1"/>
</dbReference>
<dbReference type="Gene3D" id="3.40.1110.10">
    <property type="entry name" value="Calcium-transporting ATPase, cytoplasmic domain N"/>
    <property type="match status" value="1"/>
</dbReference>
<dbReference type="PRINTS" id="PR00119">
    <property type="entry name" value="CATATPASE"/>
</dbReference>
<dbReference type="InterPro" id="IPR008250">
    <property type="entry name" value="ATPase_P-typ_transduc_dom_A_sf"/>
</dbReference>
<dbReference type="PRINTS" id="PR00120">
    <property type="entry name" value="HATPASE"/>
</dbReference>
<accession>A0ABY2WS55</accession>
<evidence type="ECO:0000256" key="6">
    <source>
        <dbReference type="ARBA" id="ARBA00022967"/>
    </source>
</evidence>
<evidence type="ECO:0000256" key="2">
    <source>
        <dbReference type="ARBA" id="ARBA00005675"/>
    </source>
</evidence>
<dbReference type="InterPro" id="IPR001757">
    <property type="entry name" value="P_typ_ATPase"/>
</dbReference>
<feature type="transmembrane region" description="Helical" evidence="9">
    <location>
        <begin position="771"/>
        <end position="791"/>
    </location>
</feature>
<dbReference type="EMBL" id="VCPD01000011">
    <property type="protein sequence ID" value="TMV03262.1"/>
    <property type="molecule type" value="Genomic_DNA"/>
</dbReference>
<evidence type="ECO:0000259" key="10">
    <source>
        <dbReference type="SMART" id="SM00831"/>
    </source>
</evidence>
<dbReference type="RefSeq" id="WP_138845562.1">
    <property type="nucleotide sequence ID" value="NZ_VCPD01000011.1"/>
</dbReference>
<keyword evidence="5" id="KW-0067">ATP-binding</keyword>
<dbReference type="InterPro" id="IPR023298">
    <property type="entry name" value="ATPase_P-typ_TM_dom_sf"/>
</dbReference>
<evidence type="ECO:0000256" key="1">
    <source>
        <dbReference type="ARBA" id="ARBA00004141"/>
    </source>
</evidence>
<feature type="transmembrane region" description="Helical" evidence="9">
    <location>
        <begin position="267"/>
        <end position="288"/>
    </location>
</feature>
<protein>
    <submittedName>
        <fullName evidence="11">Cation-transporting P-type ATPase</fullName>
    </submittedName>
</protein>
<feature type="transmembrane region" description="Helical" evidence="9">
    <location>
        <begin position="81"/>
        <end position="101"/>
    </location>
</feature>
<evidence type="ECO:0000256" key="5">
    <source>
        <dbReference type="ARBA" id="ARBA00022840"/>
    </source>
</evidence>
<dbReference type="Pfam" id="PF00122">
    <property type="entry name" value="E1-E2_ATPase"/>
    <property type="match status" value="1"/>
</dbReference>
<feature type="transmembrane region" description="Helical" evidence="9">
    <location>
        <begin position="803"/>
        <end position="824"/>
    </location>
</feature>
<evidence type="ECO:0000256" key="8">
    <source>
        <dbReference type="ARBA" id="ARBA00023136"/>
    </source>
</evidence>
<dbReference type="PANTHER" id="PTHR43294:SF20">
    <property type="entry name" value="P-TYPE ATPASE"/>
    <property type="match status" value="1"/>
</dbReference>
<dbReference type="InterPro" id="IPR006068">
    <property type="entry name" value="ATPase_P-typ_cation-transptr_C"/>
</dbReference>
<dbReference type="SUPFAM" id="SSF81660">
    <property type="entry name" value="Metal cation-transporting ATPase, ATP-binding domain N"/>
    <property type="match status" value="1"/>
</dbReference>
<feature type="transmembrane region" description="Helical" evidence="9">
    <location>
        <begin position="730"/>
        <end position="750"/>
    </location>
</feature>